<dbReference type="SUPFAM" id="SSF53335">
    <property type="entry name" value="S-adenosyl-L-methionine-dependent methyltransferases"/>
    <property type="match status" value="1"/>
</dbReference>
<name>A0ABW9GSA3_9GAMM</name>
<dbReference type="Pfam" id="PF13489">
    <property type="entry name" value="Methyltransf_23"/>
    <property type="match status" value="1"/>
</dbReference>
<proteinExistence type="predicted"/>
<evidence type="ECO:0000313" key="2">
    <source>
        <dbReference type="Proteomes" id="UP001630969"/>
    </source>
</evidence>
<organism evidence="1 2">
    <name type="scientific">Aeromonas bivalvium</name>
    <dbReference type="NCBI Taxonomy" id="440079"/>
    <lineage>
        <taxon>Bacteria</taxon>
        <taxon>Pseudomonadati</taxon>
        <taxon>Pseudomonadota</taxon>
        <taxon>Gammaproteobacteria</taxon>
        <taxon>Aeromonadales</taxon>
        <taxon>Aeromonadaceae</taxon>
        <taxon>Aeromonas</taxon>
    </lineage>
</organism>
<dbReference type="GeneID" id="97220924"/>
<comment type="caution">
    <text evidence="1">The sequence shown here is derived from an EMBL/GenBank/DDBJ whole genome shotgun (WGS) entry which is preliminary data.</text>
</comment>
<protein>
    <submittedName>
        <fullName evidence="1">Class I SAM-dependent methyltransferase</fullName>
        <ecNumber evidence="1">2.1.1.-</ecNumber>
    </submittedName>
</protein>
<dbReference type="RefSeq" id="WP_408790518.1">
    <property type="nucleotide sequence ID" value="NZ_JBGXBU010000004.1"/>
</dbReference>
<dbReference type="Gene3D" id="3.40.50.150">
    <property type="entry name" value="Vaccinia Virus protein VP39"/>
    <property type="match status" value="1"/>
</dbReference>
<gene>
    <name evidence="1" type="ORF">ACEUDJ_12455</name>
</gene>
<keyword evidence="1" id="KW-0808">Transferase</keyword>
<accession>A0ABW9GSA3</accession>
<sequence length="226" mass="25814">MTYSDGWNNAYKNNSHMSTWPWSDLVSCVYRYANPKDGYHHVLELGCGAGANIPLFLALNCNYHAIEGSQVITTKLVQTHPQLKGKIITCDFSKTHLSEFNGYFDLIVDRASITHNDTLAIRHILESTMRYLRPGGKFIGIDWFSTHHSDFLKGDSIDSYTKTNLPKDSQFAKIGQVHFSNEEHIKELFTDAGLIIERLEHKERVSILPDNNHHFASWDIIAYKSI</sequence>
<dbReference type="CDD" id="cd02440">
    <property type="entry name" value="AdoMet_MTases"/>
    <property type="match status" value="1"/>
</dbReference>
<dbReference type="EC" id="2.1.1.-" evidence="1"/>
<dbReference type="Proteomes" id="UP001630969">
    <property type="component" value="Unassembled WGS sequence"/>
</dbReference>
<dbReference type="GO" id="GO:0032259">
    <property type="term" value="P:methylation"/>
    <property type="evidence" value="ECO:0007669"/>
    <property type="project" value="UniProtKB-KW"/>
</dbReference>
<keyword evidence="2" id="KW-1185">Reference proteome</keyword>
<dbReference type="EMBL" id="JBGXBU010000004">
    <property type="protein sequence ID" value="MFM4893677.1"/>
    <property type="molecule type" value="Genomic_DNA"/>
</dbReference>
<evidence type="ECO:0000313" key="1">
    <source>
        <dbReference type="EMBL" id="MFM4893677.1"/>
    </source>
</evidence>
<reference evidence="1 2" key="1">
    <citation type="submission" date="2024-09" db="EMBL/GenBank/DDBJ databases">
        <title>Aeromonas strains Genome sequencing and assembly.</title>
        <authorList>
            <person name="Hu X."/>
            <person name="Tang B."/>
        </authorList>
    </citation>
    <scope>NUCLEOTIDE SEQUENCE [LARGE SCALE GENOMIC DNA]</scope>
    <source>
        <strain evidence="1 2">NB23SCDHY001</strain>
    </source>
</reference>
<keyword evidence="1" id="KW-0489">Methyltransferase</keyword>
<dbReference type="GO" id="GO:0008168">
    <property type="term" value="F:methyltransferase activity"/>
    <property type="evidence" value="ECO:0007669"/>
    <property type="project" value="UniProtKB-KW"/>
</dbReference>
<dbReference type="InterPro" id="IPR029063">
    <property type="entry name" value="SAM-dependent_MTases_sf"/>
</dbReference>